<dbReference type="InterPro" id="IPR052898">
    <property type="entry name" value="ACAD10-like"/>
</dbReference>
<dbReference type="Pfam" id="PF01636">
    <property type="entry name" value="APH"/>
    <property type="match status" value="1"/>
</dbReference>
<dbReference type="SUPFAM" id="SSF56112">
    <property type="entry name" value="Protein kinase-like (PK-like)"/>
    <property type="match status" value="1"/>
</dbReference>
<feature type="domain" description="Aminoglycoside phosphotransferase" evidence="1">
    <location>
        <begin position="35"/>
        <end position="254"/>
    </location>
</feature>
<dbReference type="PANTHER" id="PTHR47829:SF1">
    <property type="entry name" value="HAD FAMILY PHOSPHATASE"/>
    <property type="match status" value="1"/>
</dbReference>
<reference evidence="2" key="1">
    <citation type="submission" date="2020-05" db="EMBL/GenBank/DDBJ databases">
        <authorList>
            <person name="Chiriac C."/>
            <person name="Salcher M."/>
            <person name="Ghai R."/>
            <person name="Kavagutti S V."/>
        </authorList>
    </citation>
    <scope>NUCLEOTIDE SEQUENCE</scope>
</reference>
<organism evidence="2">
    <name type="scientific">freshwater metagenome</name>
    <dbReference type="NCBI Taxonomy" id="449393"/>
    <lineage>
        <taxon>unclassified sequences</taxon>
        <taxon>metagenomes</taxon>
        <taxon>ecological metagenomes</taxon>
    </lineage>
</organism>
<dbReference type="Gene3D" id="3.30.200.20">
    <property type="entry name" value="Phosphorylase Kinase, domain 1"/>
    <property type="match status" value="1"/>
</dbReference>
<protein>
    <submittedName>
        <fullName evidence="2">Unannotated protein</fullName>
    </submittedName>
</protein>
<dbReference type="EMBL" id="CAFBNE010000013">
    <property type="protein sequence ID" value="CAB4936835.1"/>
    <property type="molecule type" value="Genomic_DNA"/>
</dbReference>
<name>A0A6J7J0U8_9ZZZZ</name>
<dbReference type="CDD" id="cd05154">
    <property type="entry name" value="ACAD10_11_N-like"/>
    <property type="match status" value="1"/>
</dbReference>
<sequence length="345" mass="37382">MTIDLGSPPGLDLDRLAGFLDRECPGLINGPLQAEVFDGGKSNITYRVTDGQGQWVVRRPPLGHVLATAHDMMREHRVIAALAPTPVPVPGILALCSEPEVIGAPFYVMELMPGIPYRQREQLEPLGPLRVRGISTRMVEVLADLHTVNPGEVGLDDFGRPEGFLARQVQRWKKQLDASRSRELPGVDELFGILVSSVPPDRPPAIVHGDYRLDNLLIDEADAVTAVLDWEMATIGDALTDLALMLAYHRMARLEAGAVIASASNAEGFLTEDGILEAYARRSGNDLEHVGFYLGLAYYKLAGILEGIYFRHLGGQTVGAGFDRLGSLTEPLIQAGIASCKGSSR</sequence>
<dbReference type="InterPro" id="IPR011009">
    <property type="entry name" value="Kinase-like_dom_sf"/>
</dbReference>
<dbReference type="PANTHER" id="PTHR47829">
    <property type="entry name" value="HYDROLASE, PUTATIVE (AFU_ORTHOLOGUE AFUA_1G12880)-RELATED"/>
    <property type="match status" value="1"/>
</dbReference>
<dbReference type="AlphaFoldDB" id="A0A6J7J0U8"/>
<evidence type="ECO:0000259" key="1">
    <source>
        <dbReference type="Pfam" id="PF01636"/>
    </source>
</evidence>
<dbReference type="Gene3D" id="3.90.1200.10">
    <property type="match status" value="1"/>
</dbReference>
<proteinExistence type="predicted"/>
<accession>A0A6J7J0U8</accession>
<gene>
    <name evidence="2" type="ORF">UFOPK3772_00626</name>
</gene>
<dbReference type="InterPro" id="IPR041726">
    <property type="entry name" value="ACAD10_11_N"/>
</dbReference>
<dbReference type="InterPro" id="IPR002575">
    <property type="entry name" value="Aminoglycoside_PTrfase"/>
</dbReference>
<evidence type="ECO:0000313" key="2">
    <source>
        <dbReference type="EMBL" id="CAB4936835.1"/>
    </source>
</evidence>